<dbReference type="PANTHER" id="PTHR35332">
    <property type="entry name" value="REGULATION OF ENOLASE PROTEIN 1"/>
    <property type="match status" value="1"/>
</dbReference>
<accession>A0A7Y0AT94</accession>
<gene>
    <name evidence="1" type="ORF">HHL25_02605</name>
</gene>
<sequence length="194" mass="21995">MSTDWNALSWLNPPPLSESTTDGLRLVTGSETDFWQQTYYGFHRDNGHFLHRSRAGDFTAETRFSGRYETLYDQAGLMIRRDARNWMKCGIEYTDGRCHLSTVVTVEGRSDWSAFALPAPISTLDLKASRLGDALFVQYRTEPALPWQMARLAGFPAEFDHLDVGVMACSPQRAGFEAVFHHFTLGDPESRDIH</sequence>
<dbReference type="InterPro" id="IPR015987">
    <property type="entry name" value="UCP022704"/>
</dbReference>
<dbReference type="PANTHER" id="PTHR35332:SF2">
    <property type="entry name" value="REGULATION OF ENOLASE PROTEIN 1"/>
    <property type="match status" value="1"/>
</dbReference>
<dbReference type="EMBL" id="JABBGK010000001">
    <property type="protein sequence ID" value="NML73009.1"/>
    <property type="molecule type" value="Genomic_DNA"/>
</dbReference>
<keyword evidence="2" id="KW-1185">Reference proteome</keyword>
<protein>
    <submittedName>
        <fullName evidence="1">DUF1349 domain-containing protein</fullName>
    </submittedName>
</protein>
<dbReference type="Pfam" id="PF07081">
    <property type="entry name" value="DUF1349"/>
    <property type="match status" value="1"/>
</dbReference>
<proteinExistence type="predicted"/>
<dbReference type="AlphaFoldDB" id="A0A7Y0AT94"/>
<evidence type="ECO:0000313" key="2">
    <source>
        <dbReference type="Proteomes" id="UP000541470"/>
    </source>
</evidence>
<dbReference type="Proteomes" id="UP000541470">
    <property type="component" value="Unassembled WGS sequence"/>
</dbReference>
<evidence type="ECO:0000313" key="1">
    <source>
        <dbReference type="EMBL" id="NML73009.1"/>
    </source>
</evidence>
<reference evidence="1 2" key="1">
    <citation type="submission" date="2020-04" db="EMBL/GenBank/DDBJ databases">
        <title>Rhizobium sp. S-51 isolated from soil.</title>
        <authorList>
            <person name="Dahal R.H."/>
        </authorList>
    </citation>
    <scope>NUCLEOTIDE SEQUENCE [LARGE SCALE GENOMIC DNA]</scope>
    <source>
        <strain evidence="1 2">S-51</strain>
    </source>
</reference>
<dbReference type="SUPFAM" id="SSF49899">
    <property type="entry name" value="Concanavalin A-like lectins/glucanases"/>
    <property type="match status" value="1"/>
</dbReference>
<name>A0A7Y0AT94_9HYPH</name>
<dbReference type="InterPro" id="IPR013320">
    <property type="entry name" value="ConA-like_dom_sf"/>
</dbReference>
<dbReference type="Gene3D" id="2.60.120.200">
    <property type="match status" value="1"/>
</dbReference>
<dbReference type="RefSeq" id="WP_169586978.1">
    <property type="nucleotide sequence ID" value="NZ_JABBGK010000001.1"/>
</dbReference>
<comment type="caution">
    <text evidence="1">The sequence shown here is derived from an EMBL/GenBank/DDBJ whole genome shotgun (WGS) entry which is preliminary data.</text>
</comment>
<dbReference type="InterPro" id="IPR009784">
    <property type="entry name" value="DUF1349"/>
</dbReference>
<dbReference type="PIRSF" id="PIRSF022704">
    <property type="entry name" value="UCP022704"/>
    <property type="match status" value="1"/>
</dbReference>
<organism evidence="1 2">
    <name type="scientific">Rhizobium terricola</name>
    <dbReference type="NCBI Taxonomy" id="2728849"/>
    <lineage>
        <taxon>Bacteria</taxon>
        <taxon>Pseudomonadati</taxon>
        <taxon>Pseudomonadota</taxon>
        <taxon>Alphaproteobacteria</taxon>
        <taxon>Hyphomicrobiales</taxon>
        <taxon>Rhizobiaceae</taxon>
        <taxon>Rhizobium/Agrobacterium group</taxon>
        <taxon>Rhizobium</taxon>
    </lineage>
</organism>